<feature type="compositionally biased region" description="Low complexity" evidence="3">
    <location>
        <begin position="591"/>
        <end position="603"/>
    </location>
</feature>
<accession>A0A8J6HFF5</accession>
<evidence type="ECO:0000256" key="4">
    <source>
        <dbReference type="SAM" id="Phobius"/>
    </source>
</evidence>
<protein>
    <recommendedName>
        <fullName evidence="5">Calponin-homology (CH) domain-containing protein</fullName>
    </recommendedName>
</protein>
<name>A0A8J6HFF5_TENMO</name>
<comment type="caution">
    <text evidence="6">The sequence shown here is derived from an EMBL/GenBank/DDBJ whole genome shotgun (WGS) entry which is preliminary data.</text>
</comment>
<dbReference type="CDD" id="cd21205">
    <property type="entry name" value="CH_LRCH"/>
    <property type="match status" value="1"/>
</dbReference>
<feature type="region of interest" description="Disordered" evidence="3">
    <location>
        <begin position="574"/>
        <end position="603"/>
    </location>
</feature>
<dbReference type="InterPro" id="IPR036872">
    <property type="entry name" value="CH_dom_sf"/>
</dbReference>
<dbReference type="SMART" id="SM00033">
    <property type="entry name" value="CH"/>
    <property type="match status" value="1"/>
</dbReference>
<dbReference type="GO" id="GO:0005737">
    <property type="term" value="C:cytoplasm"/>
    <property type="evidence" value="ECO:0007669"/>
    <property type="project" value="TreeGrafter"/>
</dbReference>
<dbReference type="SMART" id="SM00369">
    <property type="entry name" value="LRR_TYP"/>
    <property type="match status" value="3"/>
</dbReference>
<dbReference type="AlphaFoldDB" id="A0A8J6HFF5"/>
<sequence length="844" mass="93984">MAMLVQNVNGHIQSQLTRSLEKILDDANQSGELKLSNRKLKDFPKTSEKYNLRDTVIAEGELDACSCQNLHGCNFVQKFHQDNGTNWKSSGAPGPDDTAFRNPKLGESPIDTRGRSAYMQLLEPVLFLLEERIGKQDASLLFIGCKNDSRDRRRLVKPPIFGQEITGLNGHLSKNRFSELPEEVTSFHFLEKLHCYHNAIRYIPDSIVNLQCLMYVDLSRNQLSTLPRELCQLPIKILLVSNNYLTQLPDELNRMSQLTELDASCNQLTHLPPRMGDLRSLQSLVLRNNLLLAVPIEVTFLKLARLDLRANRIGSLPIEIRDMATLIELLVEDNPLTSPPASLCRRGRVHIFKYLDNEAARLDRKMGGGGGTLGRRSRKGGTGSSPGPPLLVDRLKHKRQNVDSGYSTSSDGFDKRWSQEMEEKSWTSTPLLTRTETNGTHSILSTPSTASPAPEINNEEDFDGGKEGYRLSPGVDACGQYNGNNEAEEKTKPLHQIQTYKEYKDALKQQRAHDVPAIYRTKNPDDQTTYKTEPNTPTHHATTSHGSLATSKSDPTPLNSALSGAKYVFDDTKKAEKTSPYKRTSSPNHAVHNGNTVENNKNNVGGKYIQEYVKPKSPVKGKTGILSHDNVPSCNANGLTRTRAVYMNGANENNTKGLNGVKGNRTITWNKDVPMEKMTFTMRREIDKAREETDLINQLRNIIETRLKMTLPEDLAPTLTDGVVLCHLANHIKPRSVASIHVPSPAVPKLTMARCRRNVDNFIEACRKIGVDEGRLCSTLDVTEALPGRGLPRLLDTLTALGEFDVKTTTVAPRSTLQDTTVSLLLLTLFFSTIAFLVAFPPPN</sequence>
<dbReference type="Pfam" id="PF13855">
    <property type="entry name" value="LRR_8"/>
    <property type="match status" value="1"/>
</dbReference>
<feature type="compositionally biased region" description="Polar residues" evidence="3">
    <location>
        <begin position="426"/>
        <end position="451"/>
    </location>
</feature>
<proteinExistence type="predicted"/>
<feature type="domain" description="Calponin-homology (CH)" evidence="5">
    <location>
        <begin position="689"/>
        <end position="805"/>
    </location>
</feature>
<dbReference type="PROSITE" id="PS50021">
    <property type="entry name" value="CH"/>
    <property type="match status" value="1"/>
</dbReference>
<gene>
    <name evidence="6" type="ORF">GEV33_009610</name>
</gene>
<reference evidence="6" key="1">
    <citation type="journal article" date="2020" name="J Insects Food Feed">
        <title>The yellow mealworm (Tenebrio molitor) genome: a resource for the emerging insects as food and feed industry.</title>
        <authorList>
            <person name="Eriksson T."/>
            <person name="Andere A."/>
            <person name="Kelstrup H."/>
            <person name="Emery V."/>
            <person name="Picard C."/>
        </authorList>
    </citation>
    <scope>NUCLEOTIDE SEQUENCE</scope>
    <source>
        <strain evidence="6">Stoneville</strain>
        <tissue evidence="6">Whole head</tissue>
    </source>
</reference>
<feature type="region of interest" description="Disordered" evidence="3">
    <location>
        <begin position="520"/>
        <end position="559"/>
    </location>
</feature>
<dbReference type="SUPFAM" id="SSF47576">
    <property type="entry name" value="Calponin-homology domain, CH-domain"/>
    <property type="match status" value="1"/>
</dbReference>
<dbReference type="InterPro" id="IPR001715">
    <property type="entry name" value="CH_dom"/>
</dbReference>
<evidence type="ECO:0000259" key="5">
    <source>
        <dbReference type="PROSITE" id="PS50021"/>
    </source>
</evidence>
<dbReference type="InterPro" id="IPR032675">
    <property type="entry name" value="LRR_dom_sf"/>
</dbReference>
<dbReference type="Pfam" id="PF00307">
    <property type="entry name" value="CH"/>
    <property type="match status" value="1"/>
</dbReference>
<dbReference type="EMBL" id="JABDTM020025523">
    <property type="protein sequence ID" value="KAH0813182.1"/>
    <property type="molecule type" value="Genomic_DNA"/>
</dbReference>
<evidence type="ECO:0000313" key="6">
    <source>
        <dbReference type="EMBL" id="KAH0813182.1"/>
    </source>
</evidence>
<dbReference type="Gene3D" id="1.10.418.10">
    <property type="entry name" value="Calponin-like domain"/>
    <property type="match status" value="1"/>
</dbReference>
<dbReference type="InterPro" id="IPR003591">
    <property type="entry name" value="Leu-rich_rpt_typical-subtyp"/>
</dbReference>
<dbReference type="InterPro" id="IPR001611">
    <property type="entry name" value="Leu-rich_rpt"/>
</dbReference>
<feature type="compositionally biased region" description="Polar residues" evidence="3">
    <location>
        <begin position="402"/>
        <end position="411"/>
    </location>
</feature>
<evidence type="ECO:0000256" key="3">
    <source>
        <dbReference type="SAM" id="MobiDB-lite"/>
    </source>
</evidence>
<dbReference type="Gene3D" id="3.80.10.10">
    <property type="entry name" value="Ribonuclease Inhibitor"/>
    <property type="match status" value="1"/>
</dbReference>
<feature type="region of interest" description="Disordered" evidence="3">
    <location>
        <begin position="86"/>
        <end position="107"/>
    </location>
</feature>
<dbReference type="PANTHER" id="PTHR48051:SF21">
    <property type="entry name" value="CALPONIN-HOMOLOGY (CH) DOMAIN-CONTAINING PROTEIN"/>
    <property type="match status" value="1"/>
</dbReference>
<feature type="region of interest" description="Disordered" evidence="3">
    <location>
        <begin position="363"/>
        <end position="468"/>
    </location>
</feature>
<evidence type="ECO:0000313" key="7">
    <source>
        <dbReference type="Proteomes" id="UP000719412"/>
    </source>
</evidence>
<reference evidence="6" key="2">
    <citation type="submission" date="2021-08" db="EMBL/GenBank/DDBJ databases">
        <authorList>
            <person name="Eriksson T."/>
        </authorList>
    </citation>
    <scope>NUCLEOTIDE SEQUENCE</scope>
    <source>
        <strain evidence="6">Stoneville</strain>
        <tissue evidence="6">Whole head</tissue>
    </source>
</reference>
<dbReference type="InterPro" id="IPR050216">
    <property type="entry name" value="LRR_domain-containing"/>
</dbReference>
<feature type="transmembrane region" description="Helical" evidence="4">
    <location>
        <begin position="822"/>
        <end position="840"/>
    </location>
</feature>
<keyword evidence="4" id="KW-1133">Transmembrane helix</keyword>
<feature type="compositionally biased region" description="Basic and acidic residues" evidence="3">
    <location>
        <begin position="412"/>
        <end position="425"/>
    </location>
</feature>
<keyword evidence="7" id="KW-1185">Reference proteome</keyword>
<keyword evidence="2" id="KW-0677">Repeat</keyword>
<evidence type="ECO:0000256" key="2">
    <source>
        <dbReference type="ARBA" id="ARBA00022737"/>
    </source>
</evidence>
<keyword evidence="4" id="KW-0812">Transmembrane</keyword>
<keyword evidence="4" id="KW-0472">Membrane</keyword>
<feature type="compositionally biased region" description="Polar residues" evidence="3">
    <location>
        <begin position="526"/>
        <end position="559"/>
    </location>
</feature>
<evidence type="ECO:0000256" key="1">
    <source>
        <dbReference type="ARBA" id="ARBA00022614"/>
    </source>
</evidence>
<dbReference type="PANTHER" id="PTHR48051">
    <property type="match status" value="1"/>
</dbReference>
<dbReference type="SUPFAM" id="SSF52058">
    <property type="entry name" value="L domain-like"/>
    <property type="match status" value="1"/>
</dbReference>
<organism evidence="6 7">
    <name type="scientific">Tenebrio molitor</name>
    <name type="common">Yellow mealworm beetle</name>
    <dbReference type="NCBI Taxonomy" id="7067"/>
    <lineage>
        <taxon>Eukaryota</taxon>
        <taxon>Metazoa</taxon>
        <taxon>Ecdysozoa</taxon>
        <taxon>Arthropoda</taxon>
        <taxon>Hexapoda</taxon>
        <taxon>Insecta</taxon>
        <taxon>Pterygota</taxon>
        <taxon>Neoptera</taxon>
        <taxon>Endopterygota</taxon>
        <taxon>Coleoptera</taxon>
        <taxon>Polyphaga</taxon>
        <taxon>Cucujiformia</taxon>
        <taxon>Tenebrionidae</taxon>
        <taxon>Tenebrio</taxon>
    </lineage>
</organism>
<dbReference type="Proteomes" id="UP000719412">
    <property type="component" value="Unassembled WGS sequence"/>
</dbReference>
<keyword evidence="1" id="KW-0433">Leucine-rich repeat</keyword>